<dbReference type="EMBL" id="RIBY02002200">
    <property type="protein sequence ID" value="KAH9822890.1"/>
    <property type="molecule type" value="Genomic_DNA"/>
</dbReference>
<feature type="region of interest" description="Disordered" evidence="1">
    <location>
        <begin position="209"/>
        <end position="252"/>
    </location>
</feature>
<feature type="compositionally biased region" description="Polar residues" evidence="1">
    <location>
        <begin position="297"/>
        <end position="312"/>
    </location>
</feature>
<feature type="compositionally biased region" description="Polar residues" evidence="1">
    <location>
        <begin position="737"/>
        <end position="758"/>
    </location>
</feature>
<keyword evidence="2" id="KW-0472">Membrane</keyword>
<feature type="transmembrane region" description="Helical" evidence="2">
    <location>
        <begin position="1135"/>
        <end position="1157"/>
    </location>
</feature>
<feature type="region of interest" description="Disordered" evidence="1">
    <location>
        <begin position="559"/>
        <end position="632"/>
    </location>
</feature>
<feature type="compositionally biased region" description="Basic and acidic residues" evidence="1">
    <location>
        <begin position="313"/>
        <end position="325"/>
    </location>
</feature>
<keyword evidence="2" id="KW-0812">Transmembrane</keyword>
<evidence type="ECO:0000256" key="2">
    <source>
        <dbReference type="SAM" id="Phobius"/>
    </source>
</evidence>
<dbReference type="Proteomes" id="UP001138500">
    <property type="component" value="Unassembled WGS sequence"/>
</dbReference>
<feature type="region of interest" description="Disordered" evidence="1">
    <location>
        <begin position="653"/>
        <end position="953"/>
    </location>
</feature>
<feature type="compositionally biased region" description="Basic and acidic residues" evidence="1">
    <location>
        <begin position="686"/>
        <end position="703"/>
    </location>
</feature>
<feature type="compositionally biased region" description="Basic and acidic residues" evidence="1">
    <location>
        <begin position="1"/>
        <end position="10"/>
    </location>
</feature>
<evidence type="ECO:0000313" key="3">
    <source>
        <dbReference type="EMBL" id="KAH9822890.1"/>
    </source>
</evidence>
<comment type="caution">
    <text evidence="3">The sequence shown here is derived from an EMBL/GenBank/DDBJ whole genome shotgun (WGS) entry which is preliminary data.</text>
</comment>
<feature type="region of interest" description="Disordered" evidence="1">
    <location>
        <begin position="507"/>
        <end position="546"/>
    </location>
</feature>
<sequence>MSTSDADHPRLHPAALDVSFARLAPDRNGESSSPASSRSRERERHGLRELLDIPSPSESSQASLQLNKRMSPLRHRVRKSGGFLLDSVGAVTGNGQAQEPQSDADRLGKSTVQQNGTPLHVDRRRGHVPSSRLSHDSSVRSSPLSKQVSMHDGQDEEHDRGVHHQTPSMDPAQLVQMALNLSESRRRHVSGPLQVPLSVRDARRVSGLTTGRAASVGKQHQRASYASSGLPHDSPLSHQFGREGTEQNDVPLDVPQCFSPATLSRAEKARKYFELASEHRRLLQHLPPLKPHADSLGNHTSLMTSSPRSTNSELKRTASHSENKHVLGRPYNPLQSLRNRRLRVRERKALPAPPETWTDTDRIREWVDDVEAATRDPSFRPAPDRVQLPRFAGELEAPVEPPPSFKGHRRTDTTSSVITRPENGWSIEPPELLADLYWTEKGDNKASIENRFGSLIFPTLSKRSIERPTRSRDTERSLMENKLEEESADGVVSPSWTKASHLYLLPRRRKRLERTPSSTSASSDEGRMPPPLRYEDEAGGDENLGPLARHMQGLIEQDQRGELRSPTSPEPGSIDHWDSKHTRFPVLRGVRDRRDTHSHEQQGSLSVDTTSHHRRARSADGRAVGGNNRSVTSIDALSSDTYNLSPDDAGLMLSMGMDLSPPPVATERQPSQQKSKLRHIPFLRSHSKERGETEPSDQTDRQDFAFPSTNDSTKTSDPRSSVDSNRPSFMIRHRTTESIASQTSLKRQGTHTTSSGKESGTLGRFFKGGRVGELVRNETSRLGGKGKGGKTVDDAAPDSDTETFAGIAEPEGLPTIVADDDDIEASPRTSIHQERAKPKYHTQGLPSFTSPSRTGVDMPEGGDHISRQQALRRERAKSPRLDRLAPPRIKLPGDNAETASDPETSVPSDRSDVFQPRKSYGFLDVHRGDAGDRQSGDKRLSMTPLGKMKSQSSGRHWSISDQHLAQHHPATRSAKITLRDVARARALLLTSGIKAREILIKADIPRSDPLPVIAAASDFLHHDFTHITRKQEHLVVARALATNLDASLQTFESTIQSFLHGRAKDLDARISDLRSKVADQLTTRVHHYSDDAEAFVVELTTKQPQDVKRVDDAIDALLRRRRRQWRLLRRAGFKLLEWVVLGVLWWAWFVVVMFNLVRKVVVGVGRVVRWLVTW</sequence>
<name>A0A9W7SLW7_9PEZI</name>
<feature type="region of interest" description="Disordered" evidence="1">
    <location>
        <begin position="288"/>
        <end position="331"/>
    </location>
</feature>
<evidence type="ECO:0000313" key="4">
    <source>
        <dbReference type="Proteomes" id="UP001138500"/>
    </source>
</evidence>
<reference evidence="3 4" key="1">
    <citation type="journal article" date="2018" name="IMA Fungus">
        <title>IMA Genome-F 10: Nine draft genome sequences of Claviceps purpurea s.lat., including C. arundinis, C. humidiphila, and C. cf. spartinae, pseudomolecules for the pitch canker pathogen Fusarium circinatum, draft genome of Davidsoniella eucalypti, Grosmannia galeiformis, Quambalaria eucalypti, and Teratosphaeria destructans.</title>
        <authorList>
            <person name="Wingfield B.D."/>
            <person name="Liu M."/>
            <person name="Nguyen H.D."/>
            <person name="Lane F.A."/>
            <person name="Morgan S.W."/>
            <person name="De Vos L."/>
            <person name="Wilken P.M."/>
            <person name="Duong T.A."/>
            <person name="Aylward J."/>
            <person name="Coetzee M.P."/>
            <person name="Dadej K."/>
            <person name="De Beer Z.W."/>
            <person name="Findlay W."/>
            <person name="Havenga M."/>
            <person name="Kolarik M."/>
            <person name="Menzies J.G."/>
            <person name="Naidoo K."/>
            <person name="Pochopski O."/>
            <person name="Shoukouhi P."/>
            <person name="Santana Q.C."/>
            <person name="Seifert K.A."/>
            <person name="Soal N."/>
            <person name="Steenkamp E.T."/>
            <person name="Tatham C.T."/>
            <person name="van der Nest M.A."/>
            <person name="Wingfield M.J."/>
        </authorList>
    </citation>
    <scope>NUCLEOTIDE SEQUENCE [LARGE SCALE GENOMIC DNA]</scope>
    <source>
        <strain evidence="3">CMW44962</strain>
    </source>
</reference>
<proteinExistence type="predicted"/>
<feature type="compositionally biased region" description="Basic residues" evidence="1">
    <location>
        <begin position="675"/>
        <end position="685"/>
    </location>
</feature>
<feature type="compositionally biased region" description="Basic and acidic residues" evidence="1">
    <location>
        <begin position="465"/>
        <end position="485"/>
    </location>
</feature>
<feature type="compositionally biased region" description="Basic and acidic residues" evidence="1">
    <location>
        <begin position="38"/>
        <end position="51"/>
    </location>
</feature>
<feature type="compositionally biased region" description="Polar residues" evidence="1">
    <location>
        <begin position="707"/>
        <end position="727"/>
    </location>
</feature>
<dbReference type="PANTHER" id="PTHR38426">
    <property type="entry name" value="MAINTENANCE OF TELOMERE CAPPING PROTEIN 4"/>
    <property type="match status" value="1"/>
</dbReference>
<keyword evidence="4" id="KW-1185">Reference proteome</keyword>
<gene>
    <name evidence="3" type="ORF">Tdes44962_MAKER00718</name>
</gene>
<organism evidence="3 4">
    <name type="scientific">Teratosphaeria destructans</name>
    <dbReference type="NCBI Taxonomy" id="418781"/>
    <lineage>
        <taxon>Eukaryota</taxon>
        <taxon>Fungi</taxon>
        <taxon>Dikarya</taxon>
        <taxon>Ascomycota</taxon>
        <taxon>Pezizomycotina</taxon>
        <taxon>Dothideomycetes</taxon>
        <taxon>Dothideomycetidae</taxon>
        <taxon>Mycosphaerellales</taxon>
        <taxon>Teratosphaeriaceae</taxon>
        <taxon>Teratosphaeria</taxon>
    </lineage>
</organism>
<accession>A0A9W7SLW7</accession>
<evidence type="ECO:0000256" key="1">
    <source>
        <dbReference type="SAM" id="MobiDB-lite"/>
    </source>
</evidence>
<feature type="compositionally biased region" description="Basic and acidic residues" evidence="1">
    <location>
        <begin position="861"/>
        <end position="885"/>
    </location>
</feature>
<dbReference type="PANTHER" id="PTHR38426:SF1">
    <property type="entry name" value="MAINTENANCE OF TELOMERE CAPPING PROTEIN 4"/>
    <property type="match status" value="1"/>
</dbReference>
<keyword evidence="2" id="KW-1133">Transmembrane helix</keyword>
<protein>
    <submittedName>
        <fullName evidence="3">Uncharacterized protein</fullName>
    </submittedName>
</protein>
<feature type="region of interest" description="Disordered" evidence="1">
    <location>
        <begin position="92"/>
        <end position="169"/>
    </location>
</feature>
<reference evidence="3 4" key="2">
    <citation type="journal article" date="2021" name="Curr. Genet.">
        <title>Genetic response to nitrogen starvation in the aggressive Eucalyptus foliar pathogen Teratosphaeria destructans.</title>
        <authorList>
            <person name="Havenga M."/>
            <person name="Wingfield B.D."/>
            <person name="Wingfield M.J."/>
            <person name="Dreyer L.L."/>
            <person name="Roets F."/>
            <person name="Aylward J."/>
        </authorList>
    </citation>
    <scope>NUCLEOTIDE SEQUENCE [LARGE SCALE GENOMIC DNA]</scope>
    <source>
        <strain evidence="3">CMW44962</strain>
    </source>
</reference>
<dbReference type="OrthoDB" id="5402622at2759"/>
<feature type="region of interest" description="Disordered" evidence="1">
    <location>
        <begin position="396"/>
        <end position="423"/>
    </location>
</feature>
<feature type="compositionally biased region" description="Polar residues" evidence="1">
    <location>
        <begin position="56"/>
        <end position="68"/>
    </location>
</feature>
<feature type="compositionally biased region" description="Basic and acidic residues" evidence="1">
    <location>
        <begin position="924"/>
        <end position="940"/>
    </location>
</feature>
<feature type="region of interest" description="Disordered" evidence="1">
    <location>
        <begin position="465"/>
        <end position="492"/>
    </location>
</feature>
<feature type="compositionally biased region" description="Polar residues" evidence="1">
    <location>
        <begin position="844"/>
        <end position="853"/>
    </location>
</feature>
<feature type="compositionally biased region" description="Basic and acidic residues" evidence="1">
    <location>
        <begin position="589"/>
        <end position="600"/>
    </location>
</feature>
<dbReference type="InterPro" id="IPR038769">
    <property type="entry name" value="MTC4"/>
</dbReference>
<dbReference type="AlphaFoldDB" id="A0A9W7SLW7"/>
<feature type="region of interest" description="Disordered" evidence="1">
    <location>
        <begin position="1"/>
        <end position="72"/>
    </location>
</feature>
<feature type="compositionally biased region" description="Polar residues" evidence="1">
    <location>
        <begin position="897"/>
        <end position="908"/>
    </location>
</feature>